<evidence type="ECO:0000313" key="2">
    <source>
        <dbReference type="Proteomes" id="UP000315540"/>
    </source>
</evidence>
<gene>
    <name evidence="1" type="ORF">FHK87_06125</name>
</gene>
<dbReference type="RefSeq" id="WP_140591485.1">
    <property type="nucleotide sequence ID" value="NZ_VFWZ01000002.1"/>
</dbReference>
<keyword evidence="2" id="KW-1185">Reference proteome</keyword>
<reference evidence="1 2" key="1">
    <citation type="submission" date="2019-06" db="EMBL/GenBank/DDBJ databases">
        <authorList>
            <person name="Meng X."/>
        </authorList>
    </citation>
    <scope>NUCLEOTIDE SEQUENCE [LARGE SCALE GENOMIC DNA]</scope>
    <source>
        <strain evidence="1 2">M625</strain>
    </source>
</reference>
<sequence>MKTRKKRKRWNPKEHSRYKMVVYFKDKEAIDPTQDDESSTFYSFDWKSGYSRFLDPEKGLDGLHKKVQEYGDKANFILIYDRTTDRLIEKYFEGEPVEI</sequence>
<dbReference type="EMBL" id="VFWZ01000002">
    <property type="protein sequence ID" value="TPN87165.1"/>
    <property type="molecule type" value="Genomic_DNA"/>
</dbReference>
<proteinExistence type="predicted"/>
<comment type="caution">
    <text evidence="1">The sequence shown here is derived from an EMBL/GenBank/DDBJ whole genome shotgun (WGS) entry which is preliminary data.</text>
</comment>
<organism evidence="1 2">
    <name type="scientific">Aquimarina algicola</name>
    <dbReference type="NCBI Taxonomy" id="2589995"/>
    <lineage>
        <taxon>Bacteria</taxon>
        <taxon>Pseudomonadati</taxon>
        <taxon>Bacteroidota</taxon>
        <taxon>Flavobacteriia</taxon>
        <taxon>Flavobacteriales</taxon>
        <taxon>Flavobacteriaceae</taxon>
        <taxon>Aquimarina</taxon>
    </lineage>
</organism>
<accession>A0A504JFB2</accession>
<dbReference type="AlphaFoldDB" id="A0A504JFB2"/>
<dbReference type="Proteomes" id="UP000315540">
    <property type="component" value="Unassembled WGS sequence"/>
</dbReference>
<protein>
    <submittedName>
        <fullName evidence="1">Uncharacterized protein</fullName>
    </submittedName>
</protein>
<dbReference type="OrthoDB" id="894325at2"/>
<name>A0A504JFB2_9FLAO</name>
<evidence type="ECO:0000313" key="1">
    <source>
        <dbReference type="EMBL" id="TPN87165.1"/>
    </source>
</evidence>